<proteinExistence type="predicted"/>
<dbReference type="InterPro" id="IPR050553">
    <property type="entry name" value="Thioredoxin_ResA/DsbE_sf"/>
</dbReference>
<gene>
    <name evidence="3" type="ORF">SRAM0439_LOCUS184</name>
</gene>
<dbReference type="InterPro" id="IPR036249">
    <property type="entry name" value="Thioredoxin-like_sf"/>
</dbReference>
<evidence type="ECO:0000259" key="2">
    <source>
        <dbReference type="PROSITE" id="PS51352"/>
    </source>
</evidence>
<protein>
    <recommendedName>
        <fullName evidence="2">Thioredoxin domain-containing protein</fullName>
    </recommendedName>
</protein>
<feature type="compositionally biased region" description="Acidic residues" evidence="1">
    <location>
        <begin position="174"/>
        <end position="200"/>
    </location>
</feature>
<dbReference type="InterPro" id="IPR000866">
    <property type="entry name" value="AhpC/TSA"/>
</dbReference>
<dbReference type="GO" id="GO:0016209">
    <property type="term" value="F:antioxidant activity"/>
    <property type="evidence" value="ECO:0007669"/>
    <property type="project" value="InterPro"/>
</dbReference>
<sequence>MADKYKTYDDDYCHGKPAPSLETLKFVQGEPTDIVPGKVNVVLFWAKWDKGAGPTVVAVSELSEKYSDVVFVGVSCDAEEGQISRFIEKGEFPVHSDFRLAFDEGKQVNKKYTAALCAPALGIPHLFLVDTSGTIVWHEQFSQTHPISDGDFETQLAKLVAGEDLISNGKRPEDSDDEDSDDDMGEMGDLGDDDDDFSLF</sequence>
<evidence type="ECO:0000256" key="1">
    <source>
        <dbReference type="SAM" id="MobiDB-lite"/>
    </source>
</evidence>
<feature type="region of interest" description="Disordered" evidence="1">
    <location>
        <begin position="163"/>
        <end position="200"/>
    </location>
</feature>
<accession>A0A7S2AB40</accession>
<dbReference type="Gene3D" id="3.40.30.10">
    <property type="entry name" value="Glutaredoxin"/>
    <property type="match status" value="1"/>
</dbReference>
<dbReference type="PROSITE" id="PS51352">
    <property type="entry name" value="THIOREDOXIN_2"/>
    <property type="match status" value="1"/>
</dbReference>
<organism evidence="3">
    <name type="scientific">Stereomyxa ramosa</name>
    <dbReference type="NCBI Taxonomy" id="1078864"/>
    <lineage>
        <taxon>Eukaryota</taxon>
        <taxon>Amoebozoa</taxon>
        <taxon>Amoebozoa incertae sedis</taxon>
        <taxon>Stereomyxa</taxon>
    </lineage>
</organism>
<dbReference type="AlphaFoldDB" id="A0A7S2AB40"/>
<dbReference type="EMBL" id="HBGP01000396">
    <property type="protein sequence ID" value="CAD9362952.1"/>
    <property type="molecule type" value="Transcribed_RNA"/>
</dbReference>
<name>A0A7S2AB40_9EUKA</name>
<reference evidence="3" key="1">
    <citation type="submission" date="2021-01" db="EMBL/GenBank/DDBJ databases">
        <authorList>
            <person name="Corre E."/>
            <person name="Pelletier E."/>
            <person name="Niang G."/>
            <person name="Scheremetjew M."/>
            <person name="Finn R."/>
            <person name="Kale V."/>
            <person name="Holt S."/>
            <person name="Cochrane G."/>
            <person name="Meng A."/>
            <person name="Brown T."/>
            <person name="Cohen L."/>
        </authorList>
    </citation>
    <scope>NUCLEOTIDE SEQUENCE</scope>
    <source>
        <strain evidence="3">Chinc5</strain>
    </source>
</reference>
<dbReference type="Pfam" id="PF00578">
    <property type="entry name" value="AhpC-TSA"/>
    <property type="match status" value="1"/>
</dbReference>
<dbReference type="PANTHER" id="PTHR42852:SF18">
    <property type="entry name" value="CHROMOSOME UNDETERMINED SCAFFOLD_47, WHOLE GENOME SHOTGUN SEQUENCE"/>
    <property type="match status" value="1"/>
</dbReference>
<dbReference type="SUPFAM" id="SSF52833">
    <property type="entry name" value="Thioredoxin-like"/>
    <property type="match status" value="1"/>
</dbReference>
<evidence type="ECO:0000313" key="3">
    <source>
        <dbReference type="EMBL" id="CAD9362952.1"/>
    </source>
</evidence>
<dbReference type="InterPro" id="IPR013766">
    <property type="entry name" value="Thioredoxin_domain"/>
</dbReference>
<feature type="domain" description="Thioredoxin" evidence="2">
    <location>
        <begin position="12"/>
        <end position="161"/>
    </location>
</feature>
<dbReference type="GO" id="GO:0016491">
    <property type="term" value="F:oxidoreductase activity"/>
    <property type="evidence" value="ECO:0007669"/>
    <property type="project" value="InterPro"/>
</dbReference>
<dbReference type="PANTHER" id="PTHR42852">
    <property type="entry name" value="THIOL:DISULFIDE INTERCHANGE PROTEIN DSBE"/>
    <property type="match status" value="1"/>
</dbReference>